<feature type="transmembrane region" description="Helical" evidence="1">
    <location>
        <begin position="32"/>
        <end position="50"/>
    </location>
</feature>
<sequence length="60" mass="7051">MNISTKERIVKYIIIFFVFFTMGALFKSLHFTIIKILLMGLGSLLVDIIIDKIKIYRKNK</sequence>
<evidence type="ECO:0000256" key="1">
    <source>
        <dbReference type="SAM" id="Phobius"/>
    </source>
</evidence>
<keyword evidence="1" id="KW-0812">Transmembrane</keyword>
<dbReference type="EMBL" id="FQZB01000008">
    <property type="protein sequence ID" value="SHJ36945.1"/>
    <property type="molecule type" value="Genomic_DNA"/>
</dbReference>
<evidence type="ECO:0000313" key="2">
    <source>
        <dbReference type="EMBL" id="SHJ36945.1"/>
    </source>
</evidence>
<dbReference type="RefSeq" id="WP_072986339.1">
    <property type="nucleotide sequence ID" value="NZ_FQZB01000008.1"/>
</dbReference>
<reference evidence="2 3" key="1">
    <citation type="submission" date="2016-11" db="EMBL/GenBank/DDBJ databases">
        <authorList>
            <person name="Jaros S."/>
            <person name="Januszkiewicz K."/>
            <person name="Wedrychowicz H."/>
        </authorList>
    </citation>
    <scope>NUCLEOTIDE SEQUENCE [LARGE SCALE GENOMIC DNA]</scope>
    <source>
        <strain evidence="2 3">DSM 21758</strain>
    </source>
</reference>
<dbReference type="STRING" id="1121302.SAMN02745163_01793"/>
<proteinExistence type="predicted"/>
<evidence type="ECO:0000313" key="3">
    <source>
        <dbReference type="Proteomes" id="UP000184310"/>
    </source>
</evidence>
<dbReference type="AlphaFoldDB" id="A0A1M6IRC1"/>
<keyword evidence="1" id="KW-1133">Transmembrane helix</keyword>
<keyword evidence="1" id="KW-0472">Membrane</keyword>
<name>A0A1M6IRC1_9CLOT</name>
<protein>
    <submittedName>
        <fullName evidence="2">Uncharacterized protein</fullName>
    </submittedName>
</protein>
<gene>
    <name evidence="2" type="ORF">SAMN02745163_01793</name>
</gene>
<keyword evidence="3" id="KW-1185">Reference proteome</keyword>
<organism evidence="2 3">
    <name type="scientific">Clostridium cavendishii DSM 21758</name>
    <dbReference type="NCBI Taxonomy" id="1121302"/>
    <lineage>
        <taxon>Bacteria</taxon>
        <taxon>Bacillati</taxon>
        <taxon>Bacillota</taxon>
        <taxon>Clostridia</taxon>
        <taxon>Eubacteriales</taxon>
        <taxon>Clostridiaceae</taxon>
        <taxon>Clostridium</taxon>
    </lineage>
</organism>
<dbReference type="Proteomes" id="UP000184310">
    <property type="component" value="Unassembled WGS sequence"/>
</dbReference>
<feature type="transmembrane region" description="Helical" evidence="1">
    <location>
        <begin position="9"/>
        <end position="26"/>
    </location>
</feature>
<accession>A0A1M6IRC1</accession>